<accession>A0A1J6L8M8</accession>
<comment type="caution">
    <text evidence="1">The sequence shown here is derived from an EMBL/GenBank/DDBJ whole genome shotgun (WGS) entry which is preliminary data.</text>
</comment>
<proteinExistence type="predicted"/>
<keyword evidence="2" id="KW-1185">Reference proteome</keyword>
<dbReference type="Gramene" id="OIT27409">
    <property type="protein sequence ID" value="OIT27409"/>
    <property type="gene ID" value="A4A49_23939"/>
</dbReference>
<evidence type="ECO:0000313" key="1">
    <source>
        <dbReference type="EMBL" id="OIT27409.1"/>
    </source>
</evidence>
<dbReference type="AlphaFoldDB" id="A0A1J6L8M8"/>
<evidence type="ECO:0008006" key="3">
    <source>
        <dbReference type="Google" id="ProtNLM"/>
    </source>
</evidence>
<protein>
    <recommendedName>
        <fullName evidence="3">Retrotransposon gag domain-containing protein</fullName>
    </recommendedName>
</protein>
<dbReference type="OMA" id="HEGSHFA"/>
<reference evidence="1" key="1">
    <citation type="submission" date="2016-11" db="EMBL/GenBank/DDBJ databases">
        <title>The genome of Nicotiana attenuata.</title>
        <authorList>
            <person name="Xu S."/>
            <person name="Brockmoeller T."/>
            <person name="Gaquerel E."/>
            <person name="Navarro A."/>
            <person name="Kuhl H."/>
            <person name="Gase K."/>
            <person name="Ling Z."/>
            <person name="Zhou W."/>
            <person name="Kreitzer C."/>
            <person name="Stanke M."/>
            <person name="Tang H."/>
            <person name="Lyons E."/>
            <person name="Pandey P."/>
            <person name="Pandey S.P."/>
            <person name="Timmermann B."/>
            <person name="Baldwin I.T."/>
        </authorList>
    </citation>
    <scope>NUCLEOTIDE SEQUENCE [LARGE SCALE GENOMIC DNA]</scope>
    <source>
        <strain evidence="1">UT</strain>
    </source>
</reference>
<evidence type="ECO:0000313" key="2">
    <source>
        <dbReference type="Proteomes" id="UP000187609"/>
    </source>
</evidence>
<dbReference type="Proteomes" id="UP000187609">
    <property type="component" value="Unassembled WGS sequence"/>
</dbReference>
<organism evidence="1 2">
    <name type="scientific">Nicotiana attenuata</name>
    <name type="common">Coyote tobacco</name>
    <dbReference type="NCBI Taxonomy" id="49451"/>
    <lineage>
        <taxon>Eukaryota</taxon>
        <taxon>Viridiplantae</taxon>
        <taxon>Streptophyta</taxon>
        <taxon>Embryophyta</taxon>
        <taxon>Tracheophyta</taxon>
        <taxon>Spermatophyta</taxon>
        <taxon>Magnoliopsida</taxon>
        <taxon>eudicotyledons</taxon>
        <taxon>Gunneridae</taxon>
        <taxon>Pentapetalae</taxon>
        <taxon>asterids</taxon>
        <taxon>lamiids</taxon>
        <taxon>Solanales</taxon>
        <taxon>Solanaceae</taxon>
        <taxon>Nicotianoideae</taxon>
        <taxon>Nicotianeae</taxon>
        <taxon>Nicotiana</taxon>
    </lineage>
</organism>
<dbReference type="EMBL" id="MJEQ01002423">
    <property type="protein sequence ID" value="OIT27409.1"/>
    <property type="molecule type" value="Genomic_DNA"/>
</dbReference>
<dbReference type="STRING" id="49451.A0A1J6L8M8"/>
<name>A0A1J6L8M8_NICAT</name>
<sequence>MEVLDRFGSSGNLESWLFRAERYFTYLGFAEKDWLPLPSFYLAGDALNWFNWYFRNNQFFDWKHFKAKFAQHFRQQPTTDPSHFSSVFESADETGNLKEDHVLDKLPERYENIDSLALITGSNTNIQYLEDIEAPQVRHVKLVEVADMVQDTSAIIEAQVFGKISHTAMSSDINDRNVIVHEGSHFATTLAKLNDDSFCENCSLKTKVPNAVLNDTNYSNTEEEENSQDTPAARVFDKAPQRYISGFMVPFSSQGIVVSNASMRFAAIDFSLDGTLWFHTVPCLSTSLEESCGANQNMVSLYLDFSLHTCNWFASGQRDPPEAVSLLLVAKRNKDCHLYSEHIKDARDTGIPISSYMAKWFDTGQEFNITSGCASLPPVPLSSVSGSHTLFEATAKRWGCLFAKLYDREQLCGIEFGVEAFNAIYLNECFRVLENIEVRHIDNFLMEYEHDLPVKVLHSDDDKVRISKFLVSAKCMHDILEQKLGNQLMDARRQHNMTILSSPAYFVRNILAKTLVSLPPNNNYAGSMNLQPYSCSLASFIIYFTFLTLPFDPGIHDIPLPYGANVTVFADSSFPSIYVLIVTLWGAQVCGLGLKHVRTDEYEHFSGSLEVPFSI</sequence>
<gene>
    <name evidence="1" type="ORF">A4A49_23939</name>
</gene>